<protein>
    <submittedName>
        <fullName evidence="2">Uncharacterized protein</fullName>
    </submittedName>
</protein>
<feature type="region of interest" description="Disordered" evidence="1">
    <location>
        <begin position="36"/>
        <end position="104"/>
    </location>
</feature>
<sequence>MKEVSTMLKRKMQKLIAVLMVVGVVGYTSAPIIAEAAPQPPENAQEQRIEHHKEEQRVQRHKEEQEREHQREEQEHHRREEQRRHPPKEDKNDHESHSDTGNLVTGLVIGGAIGSIVAHNT</sequence>
<accession>A0A644Y0L3</accession>
<organism evidence="2">
    <name type="scientific">bioreactor metagenome</name>
    <dbReference type="NCBI Taxonomy" id="1076179"/>
    <lineage>
        <taxon>unclassified sequences</taxon>
        <taxon>metagenomes</taxon>
        <taxon>ecological metagenomes</taxon>
    </lineage>
</organism>
<evidence type="ECO:0000256" key="1">
    <source>
        <dbReference type="SAM" id="MobiDB-lite"/>
    </source>
</evidence>
<gene>
    <name evidence="2" type="ORF">SDC9_68496</name>
</gene>
<reference evidence="2" key="1">
    <citation type="submission" date="2019-08" db="EMBL/GenBank/DDBJ databases">
        <authorList>
            <person name="Kucharzyk K."/>
            <person name="Murdoch R.W."/>
            <person name="Higgins S."/>
            <person name="Loffler F."/>
        </authorList>
    </citation>
    <scope>NUCLEOTIDE SEQUENCE</scope>
</reference>
<comment type="caution">
    <text evidence="2">The sequence shown here is derived from an EMBL/GenBank/DDBJ whole genome shotgun (WGS) entry which is preliminary data.</text>
</comment>
<feature type="compositionally biased region" description="Basic and acidic residues" evidence="1">
    <location>
        <begin position="45"/>
        <end position="98"/>
    </location>
</feature>
<dbReference type="AlphaFoldDB" id="A0A644Y0L3"/>
<evidence type="ECO:0000313" key="2">
    <source>
        <dbReference type="EMBL" id="MPM22046.1"/>
    </source>
</evidence>
<dbReference type="EMBL" id="VSSQ01003723">
    <property type="protein sequence ID" value="MPM22046.1"/>
    <property type="molecule type" value="Genomic_DNA"/>
</dbReference>
<proteinExistence type="predicted"/>
<name>A0A644Y0L3_9ZZZZ</name>